<feature type="compositionally biased region" description="Basic and acidic residues" evidence="1">
    <location>
        <begin position="1973"/>
        <end position="1989"/>
    </location>
</feature>
<evidence type="ECO:0000313" key="3">
    <source>
        <dbReference type="Proteomes" id="UP000760494"/>
    </source>
</evidence>
<proteinExistence type="predicted"/>
<dbReference type="PANTHER" id="PTHR32387">
    <property type="entry name" value="WU:FJ29H11"/>
    <property type="match status" value="1"/>
</dbReference>
<feature type="region of interest" description="Disordered" evidence="1">
    <location>
        <begin position="1234"/>
        <end position="1282"/>
    </location>
</feature>
<reference evidence="2" key="1">
    <citation type="submission" date="2019-05" db="EMBL/GenBank/DDBJ databases">
        <authorList>
            <person name="Piombo E."/>
        </authorList>
    </citation>
    <scope>NUCLEOTIDE SEQUENCE</scope>
    <source>
        <strain evidence="2">C2S</strain>
    </source>
</reference>
<feature type="region of interest" description="Disordered" evidence="1">
    <location>
        <begin position="1969"/>
        <end position="1989"/>
    </location>
</feature>
<feature type="compositionally biased region" description="Polar residues" evidence="1">
    <location>
        <begin position="1196"/>
        <end position="1213"/>
    </location>
</feature>
<dbReference type="Proteomes" id="UP000760494">
    <property type="component" value="Unassembled WGS sequence"/>
</dbReference>
<sequence>MATPEEAERIVKEVTEYYGYLDHDMMNDIGRFNADYRRRIDENWLKMENAASHSIKVLARNIYGSGARFVFELLQNAEDNSFRKADKKNDPPFISFQVHPKRIVVECNEDGFTSLDLKAICSVGESTKTAKHGYVGAKGIGFKSVFIAASRVHIQSGNYSFGFRHNRNDPGLGMVRPIWVTPTDPIPSPLTRTTLYLHDQGNEDEIKHLKMVISMQFDDLQETCLLFLRKIGRISVAFYDGQGNLRCSKQFTKKRIDDYRVSLETTVFSGDKATTTSQIYHITKQLAKGLAQSESRDAATTEKARRSLTSAEVVLAFPLKSDYQSCISTKRQELFAFLPLRTSEYKFHIQSDFDTNANRQDIVTTTRRNLNIRDWIAKTFLKAVLEFNRHPTLCYRWPLFLPVQDSGHDSFWSGLDAKILSLVQDTPILRSRNRSDFRLISEVVIASNGMTHNGGTLLLDDPIKDPFISAKYPSKATKHLKPYGLRVASAPLFVSLLKRDLSQHNSKMRANTTADGWNSSVARMCSKIFDNGWNGTALLESLEVLPLRNGHWEASTSGPFYFPMTGDTEIPKGLDLKVLSKSATTNPDRREFFRHLGATEATYERVRSTIFSSFIDLPTMKFRFTFDCLRYLFLTQSRSKHKDASYKSIRLFTEENELHGTHSQIIYLPGDEYPFNPASLLGDAPVPPNFPVHFLRLGYLSIESKDQEFSLSSYKRWLCDFIGIHERLKILSPNQNEMSQPFQYVLTHRPARFLGLFEHLWLLEGKELPLPELEDCARRYMEQPEQFLFLSLEDDRNDEQIRSKWNFLTKYFGVGKSNDLEFLLEILYCIRREAFECFGGDSVLVSFDDEDQSMWSEPEFCVWDGPSDLDSVYSLKSKYKRRGLSNEDLGNIGKLFVGTLGVRNISAERIVSELKCSWNSCADEEDEGDILSLYEYLHKRLTVTPRVRASFEESPLIILKQQDGPDWHKTSDCLWSSTTPIRGKVTLEATYEDLKTLFVGKLGVKPLTVQMVYDELRQSPDSSIEGIKVALFSFNNFLQIKDGNWDPEPIKTAKIFPILYPDGTTALRFMDVDFAIADRDILRSKFFDKIALLDFKLEDVHRLRPLFTWLKIQQRYLSSLPRKFATWLMRNPHTNIDGNVEVDIINALTSIFASDRAVLVEILDDQGMIDLQFEDPDEDLNEEMMGGEQAEDNDASDSTPDPGQGTSDLALTPTHSSVTDASIVSSAVQYSEVEERASETEGEIIEIQSRTSHQVRRGDGSPPQQPLRHHSPAGRPSSQEQLNSQRLPFCYLSTSCNNNFQLLFIIMAAEQESQSLNPETKLGKHISDSAKSLLHELLRFTNSRTFIKEGLRSIMHPRMTIRLLGSKRIVIECNDQGIPEADMDGMCEPGSEGQSKTFDFRKIIAACKKVHLQSESSSLMFHYNIFDSTDKTLYISKRRESLSAYVFGTRITLLLHDQGNRKDVETLKNIIHRQFEELHDATLIFLKELKILNVEFCGIDEKVYRGFTWKKNEVDQHLLQVSMNKDEYGESRFDLQRYHVTEQPLLDLATTVVLAFPLTIDFEPETKKPIVRKLFNFVPLRTWSHGFHVHCDFEIQNMRHNTSTPSSAQMLRFSDHVATALFKAILQFLDHPKLCYQWPMFLSPRCSDSDPFGVTLDTSIRLWIAQNPIFRSRTSRQWRLINHLSFLGTEFEDDDSNPLLESPMNDVFLSREYPPTVTPALKRYGLATFTNTQFLDLLETDLKSPDSKIHKNASLDWKNALARCLSRTFVNDRNSQMRTLPLIQLTDGTWTSVSSGPVYFSTAGDVRVPDALGCRLASHLASREFEQRSLYEKLGVTQATVAQVRQMIFNSFKSSSALSLEEVQRYLHFLYLTHESSNSDNDQPYHEVRVVTGDMSLRSPQSAVIYLMRTSHPYSLESLLDPAFLVANFDTNILHTEISNNGPRQPSPSHPSWKSWLCTCLGIQESFRLSGPKSDKESEFTKHSSSTPERDDALCLSLDYVAKNSSAKFLGVLEHLCGAARDMVAISTPQKLPEGMHGAPQIERIFQMYVDIGKMFSLLKSEEKSQALEFFDDCGILYIDESGPTWISSSSCLWAAPADMVSAHSLKVLYEKMIHDKHDFKIVADLFQNGLHIQDAAAEDLVQELSTLRDEGCEDLVRVSSIYKYLDKMTLSQDILLEFRKSWLIYLEQNDRFSWFSASGCFWSDADTTGLNRSLKDCYPDLREFFVVKLGVCASAYDSLLNETSDNPDLIKEIILKFGKEFGECVPQIPAKPLQTKKILPVRHPDGTVVLCSVDTDFAIADRIRLAMLLDNSIKILNFGLDEVRHLWPFFEWLEIADRRLSLCVTEWVTRTPDGPSVLNEPYSRDLRRKAHYITRVADTFNIFATYGDPTCLFQRLKTIRVVEVCGIFSEMEIVQDDKAIRSAPQPTTAFVSDDDLDFTIYVSKDEMEKLFSFLPRILGDWLRQDRYPCHTFEVISSLTSIIASDISVLDEILEDQGIV</sequence>
<dbReference type="SUPFAM" id="SSF55874">
    <property type="entry name" value="ATPase domain of HSP90 chaperone/DNA topoisomerase II/histidine kinase"/>
    <property type="match status" value="1"/>
</dbReference>
<dbReference type="InterPro" id="IPR036890">
    <property type="entry name" value="HATPase_C_sf"/>
</dbReference>
<organism evidence="2 3">
    <name type="scientific">Fusarium fujikuroi</name>
    <name type="common">Bakanae and foot rot disease fungus</name>
    <name type="synonym">Gibberella fujikuroi</name>
    <dbReference type="NCBI Taxonomy" id="5127"/>
    <lineage>
        <taxon>Eukaryota</taxon>
        <taxon>Fungi</taxon>
        <taxon>Dikarya</taxon>
        <taxon>Ascomycota</taxon>
        <taxon>Pezizomycotina</taxon>
        <taxon>Sordariomycetes</taxon>
        <taxon>Hypocreomycetidae</taxon>
        <taxon>Hypocreales</taxon>
        <taxon>Nectriaceae</taxon>
        <taxon>Fusarium</taxon>
        <taxon>Fusarium fujikuroi species complex</taxon>
    </lineage>
</organism>
<accession>A0A9Q9U8J2</accession>
<dbReference type="NCBIfam" id="NF047352">
    <property type="entry name" value="P_loop_sacsin"/>
    <property type="match status" value="1"/>
</dbReference>
<protein>
    <recommendedName>
        <fullName evidence="4">Protein NO VEIN C-terminal domain-containing protein</fullName>
    </recommendedName>
</protein>
<name>A0A9Q9U8J2_FUSFU</name>
<evidence type="ECO:0008006" key="4">
    <source>
        <dbReference type="Google" id="ProtNLM"/>
    </source>
</evidence>
<evidence type="ECO:0000313" key="2">
    <source>
        <dbReference type="EMBL" id="VTT64796.1"/>
    </source>
</evidence>
<comment type="caution">
    <text evidence="2">The sequence shown here is derived from an EMBL/GenBank/DDBJ whole genome shotgun (WGS) entry which is preliminary data.</text>
</comment>
<dbReference type="PANTHER" id="PTHR32387:SF0">
    <property type="entry name" value="PROTEIN NO VEIN"/>
    <property type="match status" value="1"/>
</dbReference>
<dbReference type="InterPro" id="IPR052957">
    <property type="entry name" value="Auxin_embryo_med"/>
</dbReference>
<feature type="region of interest" description="Disordered" evidence="1">
    <location>
        <begin position="1183"/>
        <end position="1213"/>
    </location>
</feature>
<evidence type="ECO:0000256" key="1">
    <source>
        <dbReference type="SAM" id="MobiDB-lite"/>
    </source>
</evidence>
<dbReference type="Gene3D" id="3.30.565.10">
    <property type="entry name" value="Histidine kinase-like ATPase, C-terminal domain"/>
    <property type="match status" value="1"/>
</dbReference>
<gene>
    <name evidence="2" type="ORF">C2S_5607</name>
</gene>
<dbReference type="EMBL" id="CABFJX010000124">
    <property type="protein sequence ID" value="VTT64796.1"/>
    <property type="molecule type" value="Genomic_DNA"/>
</dbReference>